<dbReference type="GO" id="GO:0004672">
    <property type="term" value="F:protein kinase activity"/>
    <property type="evidence" value="ECO:0007669"/>
    <property type="project" value="InterPro"/>
</dbReference>
<proteinExistence type="predicted"/>
<dbReference type="Gene3D" id="1.10.510.10">
    <property type="entry name" value="Transferase(Phosphotransferase) domain 1"/>
    <property type="match status" value="1"/>
</dbReference>
<dbReference type="GO" id="GO:0005524">
    <property type="term" value="F:ATP binding"/>
    <property type="evidence" value="ECO:0007669"/>
    <property type="project" value="UniProtKB-KW"/>
</dbReference>
<evidence type="ECO:0000256" key="1">
    <source>
        <dbReference type="ARBA" id="ARBA00022741"/>
    </source>
</evidence>
<evidence type="ECO:0000256" key="2">
    <source>
        <dbReference type="ARBA" id="ARBA00022840"/>
    </source>
</evidence>
<sequence>LQDGREVAFKRLHEHNYKRVKQFFNEIKVLTGLKHKNLVSLYGCASSSSHKLLLVYEYIPNGTVADHLHGDGLQKNRVEKLVLQKKSCSTLYISSYEDNH</sequence>
<dbReference type="EMBL" id="JAKUCV010004622">
    <property type="protein sequence ID" value="KAJ4834789.1"/>
    <property type="molecule type" value="Genomic_DNA"/>
</dbReference>
<evidence type="ECO:0000313" key="4">
    <source>
        <dbReference type="EMBL" id="KAJ4834789.1"/>
    </source>
</evidence>
<organism evidence="4 5">
    <name type="scientific">Turnera subulata</name>
    <dbReference type="NCBI Taxonomy" id="218843"/>
    <lineage>
        <taxon>Eukaryota</taxon>
        <taxon>Viridiplantae</taxon>
        <taxon>Streptophyta</taxon>
        <taxon>Embryophyta</taxon>
        <taxon>Tracheophyta</taxon>
        <taxon>Spermatophyta</taxon>
        <taxon>Magnoliopsida</taxon>
        <taxon>eudicotyledons</taxon>
        <taxon>Gunneridae</taxon>
        <taxon>Pentapetalae</taxon>
        <taxon>rosids</taxon>
        <taxon>fabids</taxon>
        <taxon>Malpighiales</taxon>
        <taxon>Passifloraceae</taxon>
        <taxon>Turnera</taxon>
    </lineage>
</organism>
<comment type="caution">
    <text evidence="4">The sequence shown here is derived from an EMBL/GenBank/DDBJ whole genome shotgun (WGS) entry which is preliminary data.</text>
</comment>
<dbReference type="PROSITE" id="PS50011">
    <property type="entry name" value="PROTEIN_KINASE_DOM"/>
    <property type="match status" value="1"/>
</dbReference>
<protein>
    <recommendedName>
        <fullName evidence="3">Protein kinase domain-containing protein</fullName>
    </recommendedName>
</protein>
<keyword evidence="1" id="KW-0547">Nucleotide-binding</keyword>
<dbReference type="PANTHER" id="PTHR46008">
    <property type="entry name" value="LEAF RUST 10 DISEASE-RESISTANCE LOCUS RECEPTOR-LIKE PROTEIN KINASE-LIKE 1.4"/>
    <property type="match status" value="1"/>
</dbReference>
<dbReference type="Proteomes" id="UP001141552">
    <property type="component" value="Unassembled WGS sequence"/>
</dbReference>
<dbReference type="InterPro" id="IPR011009">
    <property type="entry name" value="Kinase-like_dom_sf"/>
</dbReference>
<dbReference type="OrthoDB" id="845841at2759"/>
<keyword evidence="5" id="KW-1185">Reference proteome</keyword>
<evidence type="ECO:0000259" key="3">
    <source>
        <dbReference type="PROSITE" id="PS50011"/>
    </source>
</evidence>
<gene>
    <name evidence="4" type="ORF">Tsubulata_051237</name>
</gene>
<dbReference type="Pfam" id="PF07714">
    <property type="entry name" value="PK_Tyr_Ser-Thr"/>
    <property type="match status" value="1"/>
</dbReference>
<dbReference type="AlphaFoldDB" id="A0A9Q0FQ23"/>
<dbReference type="PANTHER" id="PTHR46008:SF2">
    <property type="entry name" value="LEAF RUST 10 DISEASE-RESISTANCE LOCUS RECEPTOR-LIKE PROTEIN KINASE-LIKE 1.4"/>
    <property type="match status" value="1"/>
</dbReference>
<name>A0A9Q0FQ23_9ROSI</name>
<accession>A0A9Q0FQ23</accession>
<reference evidence="4" key="2">
    <citation type="journal article" date="2023" name="Plants (Basel)">
        <title>Annotation of the Turnera subulata (Passifloraceae) Draft Genome Reveals the S-Locus Evolved after the Divergence of Turneroideae from Passifloroideae in a Stepwise Manner.</title>
        <authorList>
            <person name="Henning P.M."/>
            <person name="Roalson E.H."/>
            <person name="Mir W."/>
            <person name="McCubbin A.G."/>
            <person name="Shore J.S."/>
        </authorList>
    </citation>
    <scope>NUCLEOTIDE SEQUENCE</scope>
    <source>
        <strain evidence="4">F60SS</strain>
    </source>
</reference>
<dbReference type="InterPro" id="IPR000719">
    <property type="entry name" value="Prot_kinase_dom"/>
</dbReference>
<feature type="domain" description="Protein kinase" evidence="3">
    <location>
        <begin position="1"/>
        <end position="100"/>
    </location>
</feature>
<evidence type="ECO:0000313" key="5">
    <source>
        <dbReference type="Proteomes" id="UP001141552"/>
    </source>
</evidence>
<dbReference type="InterPro" id="IPR001245">
    <property type="entry name" value="Ser-Thr/Tyr_kinase_cat_dom"/>
</dbReference>
<reference evidence="4" key="1">
    <citation type="submission" date="2022-02" db="EMBL/GenBank/DDBJ databases">
        <authorList>
            <person name="Henning P.M."/>
            <person name="McCubbin A.G."/>
            <person name="Shore J.S."/>
        </authorList>
    </citation>
    <scope>NUCLEOTIDE SEQUENCE</scope>
    <source>
        <strain evidence="4">F60SS</strain>
        <tissue evidence="4">Leaves</tissue>
    </source>
</reference>
<dbReference type="SUPFAM" id="SSF56112">
    <property type="entry name" value="Protein kinase-like (PK-like)"/>
    <property type="match status" value="1"/>
</dbReference>
<keyword evidence="2" id="KW-0067">ATP-binding</keyword>
<feature type="non-terminal residue" evidence="4">
    <location>
        <position position="1"/>
    </location>
</feature>